<keyword evidence="7 11" id="KW-0547">Nucleotide-binding</keyword>
<dbReference type="GO" id="GO:0044209">
    <property type="term" value="P:AMP salvage"/>
    <property type="evidence" value="ECO:0007669"/>
    <property type="project" value="UniProtKB-UniRule"/>
</dbReference>
<dbReference type="FunFam" id="3.40.1190.20:FF:000014">
    <property type="entry name" value="ADO1p Adenosine kinase"/>
    <property type="match status" value="1"/>
</dbReference>
<evidence type="ECO:0000259" key="12">
    <source>
        <dbReference type="Pfam" id="PF00294"/>
    </source>
</evidence>
<keyword evidence="14" id="KW-1185">Reference proteome</keyword>
<name>A0AAI8YXE7_9PEZI</name>
<dbReference type="InterPro" id="IPR029056">
    <property type="entry name" value="Ribokinase-like"/>
</dbReference>
<evidence type="ECO:0000256" key="5">
    <source>
        <dbReference type="ARBA" id="ARBA00022679"/>
    </source>
</evidence>
<evidence type="ECO:0000256" key="6">
    <source>
        <dbReference type="ARBA" id="ARBA00022726"/>
    </source>
</evidence>
<dbReference type="AlphaFoldDB" id="A0AAI8YXE7"/>
<evidence type="ECO:0000256" key="3">
    <source>
        <dbReference type="ARBA" id="ARBA00010688"/>
    </source>
</evidence>
<dbReference type="EC" id="2.7.1.20" evidence="4 11"/>
<evidence type="ECO:0000256" key="2">
    <source>
        <dbReference type="ARBA" id="ARBA00004801"/>
    </source>
</evidence>
<evidence type="ECO:0000313" key="13">
    <source>
        <dbReference type="EMBL" id="CAK3979612.1"/>
    </source>
</evidence>
<comment type="function">
    <text evidence="11">ATP dependent phosphorylation of adenosine and other related nucleoside analogs to monophosphate derivatives.</text>
</comment>
<dbReference type="EMBL" id="CAVMBE010000018">
    <property type="protein sequence ID" value="CAK3979612.1"/>
    <property type="molecule type" value="Genomic_DNA"/>
</dbReference>
<dbReference type="CDD" id="cd01168">
    <property type="entry name" value="adenosine_kinase"/>
    <property type="match status" value="1"/>
</dbReference>
<dbReference type="Pfam" id="PF00294">
    <property type="entry name" value="PfkB"/>
    <property type="match status" value="1"/>
</dbReference>
<dbReference type="Gene3D" id="3.30.1110.10">
    <property type="match status" value="1"/>
</dbReference>
<sequence length="346" mass="37814">MSSDHSYDILFLENPLLDIQGEGDEALLNQYGLKANDAILAEKNHLTLYDELIKNRNAKLLAGGAAQNSARGAQYLLPDNSVIFFGCVGKDKYADILQDANKQAGLAVRYRYDEKEPTGRCGVIVTGHNRSMCTDLAAANSYKIEHLNENWDVAEKAKAYFVGGYHLTVCVPAVLKLAEEAAKKNKPFIFSLSAPFIPQFFKEPLDQTAPYWDYVVGNETEATSYADSHDLNTHDIPTIAKALANLPKENKQRKRVAIITQGTESTVVAVQGDDNVKSFPVHPIDKNEIVDTTGAGDAFAGGFFAGVAKGESLETCVDMGQWLAAQSLRELGPSFPFPKKAYTATK</sequence>
<comment type="similarity">
    <text evidence="3 11">Belongs to the carbohydrate kinase PfkB family.</text>
</comment>
<evidence type="ECO:0000256" key="10">
    <source>
        <dbReference type="PIRSR" id="PIRSR601805-1"/>
    </source>
</evidence>
<keyword evidence="9 11" id="KW-0067">ATP-binding</keyword>
<dbReference type="GO" id="GO:0005829">
    <property type="term" value="C:cytosol"/>
    <property type="evidence" value="ECO:0007669"/>
    <property type="project" value="TreeGrafter"/>
</dbReference>
<evidence type="ECO:0000256" key="7">
    <source>
        <dbReference type="ARBA" id="ARBA00022741"/>
    </source>
</evidence>
<dbReference type="GO" id="GO:0005634">
    <property type="term" value="C:nucleus"/>
    <property type="evidence" value="ECO:0007669"/>
    <property type="project" value="TreeGrafter"/>
</dbReference>
<evidence type="ECO:0000256" key="8">
    <source>
        <dbReference type="ARBA" id="ARBA00022777"/>
    </source>
</evidence>
<evidence type="ECO:0000256" key="4">
    <source>
        <dbReference type="ARBA" id="ARBA00012119"/>
    </source>
</evidence>
<comment type="pathway">
    <text evidence="2 11">Purine metabolism; AMP biosynthesis via salvage pathway; AMP from adenosine: step 1/1.</text>
</comment>
<evidence type="ECO:0000313" key="14">
    <source>
        <dbReference type="Proteomes" id="UP001296104"/>
    </source>
</evidence>
<keyword evidence="8 11" id="KW-0418">Kinase</keyword>
<dbReference type="GO" id="GO:0006144">
    <property type="term" value="P:purine nucleobase metabolic process"/>
    <property type="evidence" value="ECO:0007669"/>
    <property type="project" value="TreeGrafter"/>
</dbReference>
<feature type="domain" description="Carbohydrate kinase PfkB" evidence="12">
    <location>
        <begin position="31"/>
        <end position="339"/>
    </location>
</feature>
<dbReference type="SUPFAM" id="SSF53613">
    <property type="entry name" value="Ribokinase-like"/>
    <property type="match status" value="1"/>
</dbReference>
<comment type="catalytic activity">
    <reaction evidence="11">
        <text>adenosine + ATP = AMP + ADP + H(+)</text>
        <dbReference type="Rhea" id="RHEA:20824"/>
        <dbReference type="ChEBI" id="CHEBI:15378"/>
        <dbReference type="ChEBI" id="CHEBI:16335"/>
        <dbReference type="ChEBI" id="CHEBI:30616"/>
        <dbReference type="ChEBI" id="CHEBI:456215"/>
        <dbReference type="ChEBI" id="CHEBI:456216"/>
        <dbReference type="EC" id="2.7.1.20"/>
    </reaction>
</comment>
<comment type="caution">
    <text evidence="13">The sequence shown here is derived from an EMBL/GenBank/DDBJ whole genome shotgun (WGS) entry which is preliminary data.</text>
</comment>
<dbReference type="PANTHER" id="PTHR45769:SF3">
    <property type="entry name" value="ADENOSINE KINASE"/>
    <property type="match status" value="1"/>
</dbReference>
<organism evidence="13 14">
    <name type="scientific">Lecanosticta acicola</name>
    <dbReference type="NCBI Taxonomy" id="111012"/>
    <lineage>
        <taxon>Eukaryota</taxon>
        <taxon>Fungi</taxon>
        <taxon>Dikarya</taxon>
        <taxon>Ascomycota</taxon>
        <taxon>Pezizomycotina</taxon>
        <taxon>Dothideomycetes</taxon>
        <taxon>Dothideomycetidae</taxon>
        <taxon>Mycosphaerellales</taxon>
        <taxon>Mycosphaerellaceae</taxon>
        <taxon>Lecanosticta</taxon>
    </lineage>
</organism>
<evidence type="ECO:0000256" key="1">
    <source>
        <dbReference type="ARBA" id="ARBA00001946"/>
    </source>
</evidence>
<dbReference type="InterPro" id="IPR011611">
    <property type="entry name" value="PfkB_dom"/>
</dbReference>
<comment type="cofactor">
    <cofactor evidence="1 11">
        <name>Mg(2+)</name>
        <dbReference type="ChEBI" id="CHEBI:18420"/>
    </cofactor>
</comment>
<accession>A0AAI8YXE7</accession>
<dbReference type="PRINTS" id="PR00989">
    <property type="entry name" value="ADENOKINASE"/>
</dbReference>
<dbReference type="PANTHER" id="PTHR45769">
    <property type="entry name" value="ADENOSINE KINASE"/>
    <property type="match status" value="1"/>
</dbReference>
<dbReference type="GO" id="GO:0005524">
    <property type="term" value="F:ATP binding"/>
    <property type="evidence" value="ECO:0007669"/>
    <property type="project" value="UniProtKB-UniRule"/>
</dbReference>
<keyword evidence="6 11" id="KW-0660">Purine salvage</keyword>
<reference evidence="13" key="1">
    <citation type="submission" date="2023-11" db="EMBL/GenBank/DDBJ databases">
        <authorList>
            <person name="Alioto T."/>
            <person name="Alioto T."/>
            <person name="Gomez Garrido J."/>
        </authorList>
    </citation>
    <scope>NUCLEOTIDE SEQUENCE</scope>
</reference>
<dbReference type="GO" id="GO:0006166">
    <property type="term" value="P:purine ribonucleoside salvage"/>
    <property type="evidence" value="ECO:0007669"/>
    <property type="project" value="UniProtKB-KW"/>
</dbReference>
<evidence type="ECO:0000256" key="11">
    <source>
        <dbReference type="RuleBase" id="RU368116"/>
    </source>
</evidence>
<dbReference type="GO" id="GO:0004001">
    <property type="term" value="F:adenosine kinase activity"/>
    <property type="evidence" value="ECO:0007669"/>
    <property type="project" value="UniProtKB-UniRule"/>
</dbReference>
<dbReference type="Gene3D" id="3.40.1190.20">
    <property type="match status" value="1"/>
</dbReference>
<proteinExistence type="inferred from homology"/>
<dbReference type="InterPro" id="IPR001805">
    <property type="entry name" value="Adenokinase"/>
</dbReference>
<keyword evidence="11" id="KW-0460">Magnesium</keyword>
<gene>
    <name evidence="13" type="ORF">LECACI_7A003745</name>
</gene>
<dbReference type="Proteomes" id="UP001296104">
    <property type="component" value="Unassembled WGS sequence"/>
</dbReference>
<evidence type="ECO:0000256" key="9">
    <source>
        <dbReference type="ARBA" id="ARBA00022840"/>
    </source>
</evidence>
<feature type="active site" description="Proton acceptor" evidence="10">
    <location>
        <position position="297"/>
    </location>
</feature>
<keyword evidence="5 11" id="KW-0808">Transferase</keyword>
<protein>
    <recommendedName>
        <fullName evidence="4 11">Adenosine kinase</fullName>
        <shortName evidence="11">AK</shortName>
        <ecNumber evidence="4 11">2.7.1.20</ecNumber>
    </recommendedName>
    <alternativeName>
        <fullName evidence="11">Adenosine 5'-phosphotransferase</fullName>
    </alternativeName>
</protein>